<sequence length="1964" mass="220989">METIKNVFGLEWLDGSSILIFLCVFLLLADFLKNRAPANFPPGPWSLPFIGDLHRIEPIRLHLQFKEFAEKYGNTFSLRLFGGRVVVINGYKLVREVLVERGEDFMDRPNIPLFETLIGNRGKPFNAQLLINNAVSNVICCLVFGQRFEYTDEQFQCILQNFKEVVTIQGSMWAQAYNTFPWLMKWVPGPHQKFFTLIQKVFDFIEIKINEHKESHDPSSPRDYIDSFLTELGETEDKDSGFDLKNLGCCTIDLFGAGTETTTTTLHWGLLYMIHYPHIQERVQAEIDKVVGSSRQPSVADRENMPYTNAVIHEIQRMANIVPLNVVHMASKDTTFNEYTIPKGTIIMPTLDSVLHDESMWETPHSFNPQHFLDQGGKFRNRDAFLPFSAGKRVCLGEKLARMELFLFFTSLLQRFSFSLSAGEQPSLEASLGSIRAPKPYSLCANRAPANFPPGPWSLPLIGDLHRIELSRLHLQFTEFAEKYGNIFSIRLFGGRMVVINGYKLVREALVERGEDFIDRPSLPLFAEITGNKGKPFNAQPLINNAVSNIICCLVFGQRFEYTDEQFQCILQSFSEAVLLEGSLWAQAYNTLPWLMKWVPGPHRKIFTLLQKILDFIEVKINEHKESLDPSSPRDYIDYFLAEMGEKEDKDSGFYLKNLCVCTLDLFGAGTETTTTTLHWGLLYMIYYPHIQERVQAEIDKVVGSSRQPSVADRENMPYTNAVIHEIQRMANIIPLNVVHMACKDTTLNKYTIPKGTIILPSLHSVLHDESMWETPHSFNPQHFLDQDGKFRKRDAFLPFSAGKRVCLGEKLARMELFLFFTSLLQRFSFSPSAGEQPSLEFNLGGVRAPKPYSLCCPLLLADCQVLNKHGYLTVEPAPLFLIGSNLTVYCHLSKCYDRENGTQMLLGWNKDAEEIKIPRATIDENTEYQLVITAYNHFGTSQSEPVAFCVKGIVMDGFLPQPPSPEDFSGEVQQYKIFWGSDQKQEVTCHAALSQCLVEVPAEVQALSVSAITSYGASPPAEVSLRHSGDFQPVLRELAPAANDSSVFVSWSWPGNKHRSTPGGELLYYVLEWTSIPAAEQQWQKLSEDQGSTFITGLTAGVRYKISLHAVTTRGVSAPSTELVYCKEEKPVSGPNLSILELGATQIQIQWDELPVSQQRGFITNYTIYIRTLESSSTELRGEKSCTIWSSAGPVVQRGSTFKVYCTFNCKCKGSMYSQHPPMPQNHKEFNSTTLFLSVSEISKNRTYSCQCSCPALDPCGLDISAGYLPESPKNIECIHEVLNNKSGVVFCTWKRGRDTYLWNSSVLRVTTISGNHTVGPVSCTAYSKGTDELTANFTVSSSVQQISLQVQAQNALGSTSSMIHNYTLSDIATPSTPGLGQPECSSRECVIRVTQSVSTEQLEIQYREEAQTWTSYPDSGVQMSLVQVRSISSLEPYRLYHFRARSRFSTGSWSQWSANVSSWTQEEAPAKELDVWYAEPTPDSKSLTVYWKEPNISIARGKITEYKLKVYNLNSGLVFSTNVSADVRSYSVQFCADCEVTVWSCNSKGLSPPARITTKHTKAKRLEVKHEPADNHSVTISWRKPETAPGHAAYVVELYPEGYKLEELRWVRLSRKVTRTVITGIKPFECYEGAVYVIYNERSVSRTRFTGVTSLESAPTAGPLVQEEVEGNKVKVTWTEIPRGQRGGCITNYTIYLDNGSRDEKRYFIPGSETSHTITDLSPAVYNLWMTASTAAGEGSARQKLKFYIQEETQLSLLLVCVVVIVIVLFLLCLFQSSTVKQRFCMFFQCLMLSDVPDPANSKWAKECTQEKGKMNLQLQHSNSTVTEEEEEPILVDVEELPKPSNDPRAPPDDSSQSPPQTSLGPMSTLLYPTLTTYIKSFSHDSDSSDQTQTSLDTTIDYISSHGMGNLDEEDQEDEAEFSEMLGFFPSNIVLDSLALGGKLTLDAVKIDCNDFFQDDNF</sequence>
<keyword evidence="2" id="KW-1185">Reference proteome</keyword>
<evidence type="ECO:0000313" key="1">
    <source>
        <dbReference type="EMBL" id="KAG8003544.1"/>
    </source>
</evidence>
<reference evidence="1" key="1">
    <citation type="submission" date="2020-04" db="EMBL/GenBank/DDBJ databases">
        <title>A chromosome-scale assembly and high-density genetic map of the yellow drum (Nibea albiflora) genome.</title>
        <authorList>
            <person name="Xu D."/>
            <person name="Zhang W."/>
            <person name="Chen R."/>
            <person name="Tan P."/>
            <person name="Wang L."/>
            <person name="Song H."/>
            <person name="Tian L."/>
            <person name="Zhu Q."/>
            <person name="Wang B."/>
        </authorList>
    </citation>
    <scope>NUCLEOTIDE SEQUENCE</scope>
    <source>
        <strain evidence="1">ZJHYS-2018</strain>
    </source>
</reference>
<name>A0ACB7ENP6_NIBAL</name>
<gene>
    <name evidence="1" type="primary">CYP2J2.3</name>
    <name evidence="1" type="ORF">GBF38_018720</name>
</gene>
<evidence type="ECO:0000313" key="2">
    <source>
        <dbReference type="Proteomes" id="UP000805704"/>
    </source>
</evidence>
<comment type="caution">
    <text evidence="1">The sequence shown here is derived from an EMBL/GenBank/DDBJ whole genome shotgun (WGS) entry which is preliminary data.</text>
</comment>
<proteinExistence type="predicted"/>
<accession>A0ACB7ENP6</accession>
<dbReference type="EMBL" id="CM024792">
    <property type="protein sequence ID" value="KAG8003544.1"/>
    <property type="molecule type" value="Genomic_DNA"/>
</dbReference>
<protein>
    <submittedName>
        <fullName evidence="1">Cytochrome P450 2J2</fullName>
    </submittedName>
</protein>
<dbReference type="Proteomes" id="UP000805704">
    <property type="component" value="Chromosome 4"/>
</dbReference>
<organism evidence="1 2">
    <name type="scientific">Nibea albiflora</name>
    <name type="common">Yellow drum</name>
    <name type="synonym">Corvina albiflora</name>
    <dbReference type="NCBI Taxonomy" id="240163"/>
    <lineage>
        <taxon>Eukaryota</taxon>
        <taxon>Metazoa</taxon>
        <taxon>Chordata</taxon>
        <taxon>Craniata</taxon>
        <taxon>Vertebrata</taxon>
        <taxon>Euteleostomi</taxon>
        <taxon>Actinopterygii</taxon>
        <taxon>Neopterygii</taxon>
        <taxon>Teleostei</taxon>
        <taxon>Neoteleostei</taxon>
        <taxon>Acanthomorphata</taxon>
        <taxon>Eupercaria</taxon>
        <taxon>Sciaenidae</taxon>
        <taxon>Nibea</taxon>
    </lineage>
</organism>